<dbReference type="EMBL" id="SDMP01000009">
    <property type="protein sequence ID" value="RYR37058.1"/>
    <property type="molecule type" value="Genomic_DNA"/>
</dbReference>
<keyword evidence="2" id="KW-1185">Reference proteome</keyword>
<proteinExistence type="predicted"/>
<name>A0A445BEG4_ARAHY</name>
<dbReference type="AlphaFoldDB" id="A0A445BEG4"/>
<protein>
    <submittedName>
        <fullName evidence="1">Uncharacterized protein</fullName>
    </submittedName>
</protein>
<evidence type="ECO:0000313" key="1">
    <source>
        <dbReference type="EMBL" id="RYR37058.1"/>
    </source>
</evidence>
<reference evidence="1 2" key="1">
    <citation type="submission" date="2019-01" db="EMBL/GenBank/DDBJ databases">
        <title>Sequencing of cultivated peanut Arachis hypogaea provides insights into genome evolution and oil improvement.</title>
        <authorList>
            <person name="Chen X."/>
        </authorList>
    </citation>
    <scope>NUCLEOTIDE SEQUENCE [LARGE SCALE GENOMIC DNA]</scope>
    <source>
        <strain evidence="2">cv. Fuhuasheng</strain>
        <tissue evidence="1">Leaves</tissue>
    </source>
</reference>
<dbReference type="Proteomes" id="UP000289738">
    <property type="component" value="Chromosome A09"/>
</dbReference>
<sequence length="62" mass="6883">MQPSMNGGFTSFQIIGVGALWLLNYCGIAYEVDLLTANQEGQPYHLVSLKFNTYVVKANENL</sequence>
<organism evidence="1 2">
    <name type="scientific">Arachis hypogaea</name>
    <name type="common">Peanut</name>
    <dbReference type="NCBI Taxonomy" id="3818"/>
    <lineage>
        <taxon>Eukaryota</taxon>
        <taxon>Viridiplantae</taxon>
        <taxon>Streptophyta</taxon>
        <taxon>Embryophyta</taxon>
        <taxon>Tracheophyta</taxon>
        <taxon>Spermatophyta</taxon>
        <taxon>Magnoliopsida</taxon>
        <taxon>eudicotyledons</taxon>
        <taxon>Gunneridae</taxon>
        <taxon>Pentapetalae</taxon>
        <taxon>rosids</taxon>
        <taxon>fabids</taxon>
        <taxon>Fabales</taxon>
        <taxon>Fabaceae</taxon>
        <taxon>Papilionoideae</taxon>
        <taxon>50 kb inversion clade</taxon>
        <taxon>dalbergioids sensu lato</taxon>
        <taxon>Dalbergieae</taxon>
        <taxon>Pterocarpus clade</taxon>
        <taxon>Arachis</taxon>
    </lineage>
</organism>
<evidence type="ECO:0000313" key="2">
    <source>
        <dbReference type="Proteomes" id="UP000289738"/>
    </source>
</evidence>
<accession>A0A445BEG4</accession>
<comment type="caution">
    <text evidence="1">The sequence shown here is derived from an EMBL/GenBank/DDBJ whole genome shotgun (WGS) entry which is preliminary data.</text>
</comment>
<gene>
    <name evidence="1" type="ORF">Ahy_A09g041991</name>
</gene>